<evidence type="ECO:0000313" key="4">
    <source>
        <dbReference type="Proteomes" id="UP000184207"/>
    </source>
</evidence>
<dbReference type="GO" id="GO:0000166">
    <property type="term" value="F:nucleotide binding"/>
    <property type="evidence" value="ECO:0007669"/>
    <property type="project" value="InterPro"/>
</dbReference>
<keyword evidence="4" id="KW-1185">Reference proteome</keyword>
<evidence type="ECO:0000259" key="1">
    <source>
        <dbReference type="Pfam" id="PF01408"/>
    </source>
</evidence>
<dbReference type="STRING" id="1121883.SAMN02745226_00239"/>
<dbReference type="Gene3D" id="3.30.360.10">
    <property type="entry name" value="Dihydrodipicolinate Reductase, domain 2"/>
    <property type="match status" value="1"/>
</dbReference>
<feature type="domain" description="Gfo/Idh/MocA-like oxidoreductase N-terminal" evidence="1">
    <location>
        <begin position="5"/>
        <end position="128"/>
    </location>
</feature>
<organism evidence="3 4">
    <name type="scientific">Fervidobacterium gondwanense DSM 13020</name>
    <dbReference type="NCBI Taxonomy" id="1121883"/>
    <lineage>
        <taxon>Bacteria</taxon>
        <taxon>Thermotogati</taxon>
        <taxon>Thermotogota</taxon>
        <taxon>Thermotogae</taxon>
        <taxon>Thermotogales</taxon>
        <taxon>Fervidobacteriaceae</taxon>
        <taxon>Fervidobacterium</taxon>
    </lineage>
</organism>
<dbReference type="InterPro" id="IPR000683">
    <property type="entry name" value="Gfo/Idh/MocA-like_OxRdtase_N"/>
</dbReference>
<evidence type="ECO:0000313" key="3">
    <source>
        <dbReference type="EMBL" id="SHN50415.1"/>
    </source>
</evidence>
<dbReference type="Pfam" id="PF22725">
    <property type="entry name" value="GFO_IDH_MocA_C3"/>
    <property type="match status" value="1"/>
</dbReference>
<dbReference type="InterPro" id="IPR036291">
    <property type="entry name" value="NAD(P)-bd_dom_sf"/>
</dbReference>
<name>A0A1M7RVX4_FERGO</name>
<dbReference type="PANTHER" id="PTHR43249:SF1">
    <property type="entry name" value="D-GLUCOSIDE 3-DEHYDROGENASE"/>
    <property type="match status" value="1"/>
</dbReference>
<feature type="domain" description="GFO/IDH/MocA-like oxidoreductase" evidence="2">
    <location>
        <begin position="138"/>
        <end position="263"/>
    </location>
</feature>
<dbReference type="Proteomes" id="UP000184207">
    <property type="component" value="Unassembled WGS sequence"/>
</dbReference>
<evidence type="ECO:0000259" key="2">
    <source>
        <dbReference type="Pfam" id="PF22725"/>
    </source>
</evidence>
<dbReference type="SUPFAM" id="SSF55347">
    <property type="entry name" value="Glyceraldehyde-3-phosphate dehydrogenase-like, C-terminal domain"/>
    <property type="match status" value="1"/>
</dbReference>
<dbReference type="RefSeq" id="WP_072757449.1">
    <property type="nucleotide sequence ID" value="NZ_FRDJ01000001.1"/>
</dbReference>
<proteinExistence type="predicted"/>
<dbReference type="OrthoDB" id="9815825at2"/>
<dbReference type="PANTHER" id="PTHR43249">
    <property type="entry name" value="UDP-N-ACETYL-2-AMINO-2-DEOXY-D-GLUCURONATE OXIDASE"/>
    <property type="match status" value="1"/>
</dbReference>
<dbReference type="AlphaFoldDB" id="A0A1M7RVX4"/>
<dbReference type="Pfam" id="PF01408">
    <property type="entry name" value="GFO_IDH_MocA"/>
    <property type="match status" value="1"/>
</dbReference>
<gene>
    <name evidence="3" type="ORF">SAMN02745226_00239</name>
</gene>
<dbReference type="SUPFAM" id="SSF51735">
    <property type="entry name" value="NAD(P)-binding Rossmann-fold domains"/>
    <property type="match status" value="1"/>
</dbReference>
<sequence>MRKLKMALIGCGRIGSSKHVEAIVKNADIIEAVAFCDIVPEKAQACAEKVKNVLGYEPRIYTDYTKILDNEEIDFVAIATESGYHYEISMEFLKKGINVLVEKPMALSTKHIDEMIETAQNKNVKLGVCFQNRFNPPIQELRKKVENGSFGKINYGIANIRWNRDKNYYEQANWRGTWQLDGGSLMNQCTHNIDLLQWMLGGEIEEVYGVIRNFQHPYIEAEDFGGAIIKFKNGSVGIIEGTSTIYPRNLEETLSIFGEYGTVVIGGLAVNRIQVWKFPDENSHPFMELPDPDTVYGSGHVPLYRDFYESIVYNREPKIPGREGRKAVEIVLAIYKSALENAPVKFPFEFDTNIMKGWNGHYVVRG</sequence>
<dbReference type="InterPro" id="IPR055170">
    <property type="entry name" value="GFO_IDH_MocA-like_dom"/>
</dbReference>
<dbReference type="Gene3D" id="3.40.50.720">
    <property type="entry name" value="NAD(P)-binding Rossmann-like Domain"/>
    <property type="match status" value="1"/>
</dbReference>
<protein>
    <submittedName>
        <fullName evidence="3">Predicted dehydrogenase</fullName>
    </submittedName>
</protein>
<accession>A0A1M7RVX4</accession>
<dbReference type="EMBL" id="FRDJ01000001">
    <property type="protein sequence ID" value="SHN50415.1"/>
    <property type="molecule type" value="Genomic_DNA"/>
</dbReference>
<reference evidence="4" key="1">
    <citation type="submission" date="2016-12" db="EMBL/GenBank/DDBJ databases">
        <authorList>
            <person name="Varghese N."/>
            <person name="Submissions S."/>
        </authorList>
    </citation>
    <scope>NUCLEOTIDE SEQUENCE [LARGE SCALE GENOMIC DNA]</scope>
    <source>
        <strain evidence="4">DSM 13020</strain>
    </source>
</reference>
<dbReference type="InterPro" id="IPR052515">
    <property type="entry name" value="Gfo/Idh/MocA_Oxidoreductase"/>
</dbReference>